<evidence type="ECO:0000313" key="2">
    <source>
        <dbReference type="EMBL" id="MXU84748.1"/>
    </source>
</evidence>
<accession>A0A6B0TZP3</accession>
<sequence>MKALNAITGVDAFSAIMGVAVIVLIHIVSCTVGNKSFWTTGELADRHCCALCCRDRRLTDAHPSMLAGVPVLWFLAAALGFP</sequence>
<keyword evidence="1" id="KW-1133">Transmembrane helix</keyword>
<proteinExistence type="predicted"/>
<protein>
    <submittedName>
        <fullName evidence="2">Uncharacterized protein</fullName>
    </submittedName>
</protein>
<feature type="transmembrane region" description="Helical" evidence="1">
    <location>
        <begin position="12"/>
        <end position="32"/>
    </location>
</feature>
<dbReference type="AlphaFoldDB" id="A0A6B0TZP3"/>
<dbReference type="EMBL" id="GIFC01002665">
    <property type="protein sequence ID" value="MXU84748.1"/>
    <property type="molecule type" value="Transcribed_RNA"/>
</dbReference>
<keyword evidence="1" id="KW-0812">Transmembrane</keyword>
<name>A0A6B0TZP3_IXORI</name>
<keyword evidence="1" id="KW-0472">Membrane</keyword>
<reference evidence="2" key="1">
    <citation type="submission" date="2019-12" db="EMBL/GenBank/DDBJ databases">
        <title>An insight into the sialome of adult female Ixodes ricinus ticks feeding for 6 days.</title>
        <authorList>
            <person name="Perner J."/>
            <person name="Ribeiro J.M.C."/>
        </authorList>
    </citation>
    <scope>NUCLEOTIDE SEQUENCE</scope>
    <source>
        <strain evidence="2">Semi-engorged</strain>
        <tissue evidence="2">Salivary glands</tissue>
    </source>
</reference>
<organism evidence="2">
    <name type="scientific">Ixodes ricinus</name>
    <name type="common">Common tick</name>
    <name type="synonym">Acarus ricinus</name>
    <dbReference type="NCBI Taxonomy" id="34613"/>
    <lineage>
        <taxon>Eukaryota</taxon>
        <taxon>Metazoa</taxon>
        <taxon>Ecdysozoa</taxon>
        <taxon>Arthropoda</taxon>
        <taxon>Chelicerata</taxon>
        <taxon>Arachnida</taxon>
        <taxon>Acari</taxon>
        <taxon>Parasitiformes</taxon>
        <taxon>Ixodida</taxon>
        <taxon>Ixodoidea</taxon>
        <taxon>Ixodidae</taxon>
        <taxon>Ixodinae</taxon>
        <taxon>Ixodes</taxon>
    </lineage>
</organism>
<feature type="transmembrane region" description="Helical" evidence="1">
    <location>
        <begin position="64"/>
        <end position="81"/>
    </location>
</feature>
<evidence type="ECO:0000256" key="1">
    <source>
        <dbReference type="SAM" id="Phobius"/>
    </source>
</evidence>